<dbReference type="STRING" id="542762.A0A4S4EYT5"/>
<keyword evidence="5 7" id="KW-0472">Membrane</keyword>
<dbReference type="Pfam" id="PF00560">
    <property type="entry name" value="LRR_1"/>
    <property type="match status" value="6"/>
</dbReference>
<organism evidence="8 9">
    <name type="scientific">Camellia sinensis var. sinensis</name>
    <name type="common">China tea</name>
    <dbReference type="NCBI Taxonomy" id="542762"/>
    <lineage>
        <taxon>Eukaryota</taxon>
        <taxon>Viridiplantae</taxon>
        <taxon>Streptophyta</taxon>
        <taxon>Embryophyta</taxon>
        <taxon>Tracheophyta</taxon>
        <taxon>Spermatophyta</taxon>
        <taxon>Magnoliopsida</taxon>
        <taxon>eudicotyledons</taxon>
        <taxon>Gunneridae</taxon>
        <taxon>Pentapetalae</taxon>
        <taxon>asterids</taxon>
        <taxon>Ericales</taxon>
        <taxon>Theaceae</taxon>
        <taxon>Camellia</taxon>
    </lineage>
</organism>
<gene>
    <name evidence="8" type="ORF">TEA_006611</name>
</gene>
<evidence type="ECO:0000313" key="9">
    <source>
        <dbReference type="Proteomes" id="UP000306102"/>
    </source>
</evidence>
<evidence type="ECO:0000256" key="6">
    <source>
        <dbReference type="ARBA" id="ARBA00023180"/>
    </source>
</evidence>
<name>A0A4S4EYT5_CAMSN</name>
<proteinExistence type="predicted"/>
<evidence type="ECO:0008006" key="10">
    <source>
        <dbReference type="Google" id="ProtNLM"/>
    </source>
</evidence>
<keyword evidence="2 7" id="KW-0812">Transmembrane</keyword>
<evidence type="ECO:0000313" key="8">
    <source>
        <dbReference type="EMBL" id="THG22263.1"/>
    </source>
</evidence>
<dbReference type="InterPro" id="IPR032675">
    <property type="entry name" value="LRR_dom_sf"/>
</dbReference>
<dbReference type="PANTHER" id="PTHR48063:SF112">
    <property type="entry name" value="RECEPTOR LIKE PROTEIN 30-LIKE"/>
    <property type="match status" value="1"/>
</dbReference>
<dbReference type="InterPro" id="IPR046956">
    <property type="entry name" value="RLP23-like"/>
</dbReference>
<evidence type="ECO:0000256" key="2">
    <source>
        <dbReference type="ARBA" id="ARBA00022692"/>
    </source>
</evidence>
<dbReference type="PANTHER" id="PTHR48063">
    <property type="entry name" value="LRR RECEPTOR-LIKE KINASE"/>
    <property type="match status" value="1"/>
</dbReference>
<evidence type="ECO:0000256" key="5">
    <source>
        <dbReference type="ARBA" id="ARBA00023136"/>
    </source>
</evidence>
<sequence>MLDELRTRYAFLTLKVRSDWIHPFQLKSILMRSCRVGIQFPQWLLTQKKVVELDLSNTSISGTLPKWLHDMPILELYLSHNHISGTILKFPSMVNIVDLSHNYIPGLIPQNIGDMVPTLESFLLDDNLINDLIPNSLCKIVTLNELDLSKNMLFGNLPQYQGVSGEIPNIRVIKFSSNNLSRIIPSFIGHLSGLYWLQLNNNSLYGELLLGLRNCTCLLGLDLSENGFSGNIPGWIGEPESLKILRFHNNMFNGMIPSQLCQLLGLQIIDLANNNLEKSISFCFGNLIGMILNGECFGIEVLEWSNENMIQTMHENEVEYSTTLLCLVNMDLSRNNLTGTIPEELSLLSSTIPESMSNLSFMSHLNLPYNNLSGRIPTGNQLQTLNDPSIYVGNIVHRGAFVLKKCSIDGHSQPSPISTSHEETYEGDELKKVWFYLVIMSGYATGLWRVIGVLLFKKN</sequence>
<dbReference type="SUPFAM" id="SSF52058">
    <property type="entry name" value="L domain-like"/>
    <property type="match status" value="2"/>
</dbReference>
<dbReference type="Proteomes" id="UP000306102">
    <property type="component" value="Unassembled WGS sequence"/>
</dbReference>
<feature type="transmembrane region" description="Helical" evidence="7">
    <location>
        <begin position="433"/>
        <end position="456"/>
    </location>
</feature>
<accession>A0A4S4EYT5</accession>
<evidence type="ECO:0000256" key="7">
    <source>
        <dbReference type="SAM" id="Phobius"/>
    </source>
</evidence>
<dbReference type="EMBL" id="SDRB02000921">
    <property type="protein sequence ID" value="THG22263.1"/>
    <property type="molecule type" value="Genomic_DNA"/>
</dbReference>
<evidence type="ECO:0000256" key="3">
    <source>
        <dbReference type="ARBA" id="ARBA00022729"/>
    </source>
</evidence>
<dbReference type="Gene3D" id="3.80.10.10">
    <property type="entry name" value="Ribonuclease Inhibitor"/>
    <property type="match status" value="1"/>
</dbReference>
<dbReference type="AlphaFoldDB" id="A0A4S4EYT5"/>
<keyword evidence="4 7" id="KW-1133">Transmembrane helix</keyword>
<keyword evidence="9" id="KW-1185">Reference proteome</keyword>
<evidence type="ECO:0000256" key="1">
    <source>
        <dbReference type="ARBA" id="ARBA00004479"/>
    </source>
</evidence>
<evidence type="ECO:0000256" key="4">
    <source>
        <dbReference type="ARBA" id="ARBA00022989"/>
    </source>
</evidence>
<dbReference type="InterPro" id="IPR001611">
    <property type="entry name" value="Leu-rich_rpt"/>
</dbReference>
<keyword evidence="3" id="KW-0732">Signal</keyword>
<keyword evidence="6" id="KW-0325">Glycoprotein</keyword>
<dbReference type="GO" id="GO:0016020">
    <property type="term" value="C:membrane"/>
    <property type="evidence" value="ECO:0007669"/>
    <property type="project" value="UniProtKB-SubCell"/>
</dbReference>
<protein>
    <recommendedName>
        <fullName evidence="10">Leucine-rich repeat-containing N-terminal plant-type domain-containing protein</fullName>
    </recommendedName>
</protein>
<comment type="caution">
    <text evidence="8">The sequence shown here is derived from an EMBL/GenBank/DDBJ whole genome shotgun (WGS) entry which is preliminary data.</text>
</comment>
<comment type="subcellular location">
    <subcellularLocation>
        <location evidence="1">Membrane</location>
        <topology evidence="1">Single-pass type I membrane protein</topology>
    </subcellularLocation>
</comment>
<reference evidence="8 9" key="1">
    <citation type="journal article" date="2018" name="Proc. Natl. Acad. Sci. U.S.A.">
        <title>Draft genome sequence of Camellia sinensis var. sinensis provides insights into the evolution of the tea genome and tea quality.</title>
        <authorList>
            <person name="Wei C."/>
            <person name="Yang H."/>
            <person name="Wang S."/>
            <person name="Zhao J."/>
            <person name="Liu C."/>
            <person name="Gao L."/>
            <person name="Xia E."/>
            <person name="Lu Y."/>
            <person name="Tai Y."/>
            <person name="She G."/>
            <person name="Sun J."/>
            <person name="Cao H."/>
            <person name="Tong W."/>
            <person name="Gao Q."/>
            <person name="Li Y."/>
            <person name="Deng W."/>
            <person name="Jiang X."/>
            <person name="Wang W."/>
            <person name="Chen Q."/>
            <person name="Zhang S."/>
            <person name="Li H."/>
            <person name="Wu J."/>
            <person name="Wang P."/>
            <person name="Li P."/>
            <person name="Shi C."/>
            <person name="Zheng F."/>
            <person name="Jian J."/>
            <person name="Huang B."/>
            <person name="Shan D."/>
            <person name="Shi M."/>
            <person name="Fang C."/>
            <person name="Yue Y."/>
            <person name="Li F."/>
            <person name="Li D."/>
            <person name="Wei S."/>
            <person name="Han B."/>
            <person name="Jiang C."/>
            <person name="Yin Y."/>
            <person name="Xia T."/>
            <person name="Zhang Z."/>
            <person name="Bennetzen J.L."/>
            <person name="Zhao S."/>
            <person name="Wan X."/>
        </authorList>
    </citation>
    <scope>NUCLEOTIDE SEQUENCE [LARGE SCALE GENOMIC DNA]</scope>
    <source>
        <strain evidence="9">cv. Shuchazao</strain>
        <tissue evidence="8">Leaf</tissue>
    </source>
</reference>